<organism evidence="1 2">
    <name type="scientific">Pseudolycoriella hygida</name>
    <dbReference type="NCBI Taxonomy" id="35572"/>
    <lineage>
        <taxon>Eukaryota</taxon>
        <taxon>Metazoa</taxon>
        <taxon>Ecdysozoa</taxon>
        <taxon>Arthropoda</taxon>
        <taxon>Hexapoda</taxon>
        <taxon>Insecta</taxon>
        <taxon>Pterygota</taxon>
        <taxon>Neoptera</taxon>
        <taxon>Endopterygota</taxon>
        <taxon>Diptera</taxon>
        <taxon>Nematocera</taxon>
        <taxon>Sciaroidea</taxon>
        <taxon>Sciaridae</taxon>
        <taxon>Pseudolycoriella</taxon>
    </lineage>
</organism>
<dbReference type="Proteomes" id="UP001151699">
    <property type="component" value="Chromosome B"/>
</dbReference>
<dbReference type="EMBL" id="WJQU01000002">
    <property type="protein sequence ID" value="KAJ6642097.1"/>
    <property type="molecule type" value="Genomic_DNA"/>
</dbReference>
<protein>
    <submittedName>
        <fullName evidence="1">Uncharacterized protein</fullName>
    </submittedName>
</protein>
<evidence type="ECO:0000313" key="1">
    <source>
        <dbReference type="EMBL" id="KAJ6642097.1"/>
    </source>
</evidence>
<keyword evidence="2" id="KW-1185">Reference proteome</keyword>
<comment type="caution">
    <text evidence="1">The sequence shown here is derived from an EMBL/GenBank/DDBJ whole genome shotgun (WGS) entry which is preliminary data.</text>
</comment>
<dbReference type="AlphaFoldDB" id="A0A9Q0N1Z4"/>
<sequence length="137" mass="15751">MTEKVLPFDFAALKVMKLIMRGSVTNDMHDQACQLDFKKLYNPFLDGATNRLIKQICLGVLLPCFLHDDFFSEWTLFMCSKKLALVMNEQLQITHSCSVSQSRPSISFAYFRNVRVDIKKVESLKSGILTFFDPRST</sequence>
<evidence type="ECO:0000313" key="2">
    <source>
        <dbReference type="Proteomes" id="UP001151699"/>
    </source>
</evidence>
<accession>A0A9Q0N1Z4</accession>
<gene>
    <name evidence="1" type="ORF">Bhyg_07043</name>
</gene>
<proteinExistence type="predicted"/>
<reference evidence="1" key="1">
    <citation type="submission" date="2022-07" db="EMBL/GenBank/DDBJ databases">
        <authorList>
            <person name="Trinca V."/>
            <person name="Uliana J.V.C."/>
            <person name="Torres T.T."/>
            <person name="Ward R.J."/>
            <person name="Monesi N."/>
        </authorList>
    </citation>
    <scope>NUCLEOTIDE SEQUENCE</scope>
    <source>
        <strain evidence="1">HSMRA1968</strain>
        <tissue evidence="1">Whole embryos</tissue>
    </source>
</reference>
<name>A0A9Q0N1Z4_9DIPT</name>